<organism evidence="2 3">
    <name type="scientific">Karstenula rhodostoma CBS 690.94</name>
    <dbReference type="NCBI Taxonomy" id="1392251"/>
    <lineage>
        <taxon>Eukaryota</taxon>
        <taxon>Fungi</taxon>
        <taxon>Dikarya</taxon>
        <taxon>Ascomycota</taxon>
        <taxon>Pezizomycotina</taxon>
        <taxon>Dothideomycetes</taxon>
        <taxon>Pleosporomycetidae</taxon>
        <taxon>Pleosporales</taxon>
        <taxon>Massarineae</taxon>
        <taxon>Didymosphaeriaceae</taxon>
        <taxon>Karstenula</taxon>
    </lineage>
</organism>
<sequence length="119" mass="12708">MHLPLLLTMAILAPLALSMPATEPGSLEVRATKIGDAYFDDRHTADLVVSGGCILIPIYGGNKVKFQSGTRCRFYRNGNGSGGCQAKDHIGGKPGAGLAGNGQFQKTAERFWAYTCWFG</sequence>
<name>A0A9P4UH24_9PLEO</name>
<dbReference type="AlphaFoldDB" id="A0A9P4UH24"/>
<accession>A0A9P4UH24</accession>
<keyword evidence="1" id="KW-0732">Signal</keyword>
<feature type="signal peptide" evidence="1">
    <location>
        <begin position="1"/>
        <end position="18"/>
    </location>
</feature>
<gene>
    <name evidence="2" type="ORF">P171DRAFT_516136</name>
</gene>
<comment type="caution">
    <text evidence="2">The sequence shown here is derived from an EMBL/GenBank/DDBJ whole genome shotgun (WGS) entry which is preliminary data.</text>
</comment>
<evidence type="ECO:0000256" key="1">
    <source>
        <dbReference type="SAM" id="SignalP"/>
    </source>
</evidence>
<dbReference type="Proteomes" id="UP000799764">
    <property type="component" value="Unassembled WGS sequence"/>
</dbReference>
<dbReference type="OrthoDB" id="10446797at2759"/>
<keyword evidence="3" id="KW-1185">Reference proteome</keyword>
<protein>
    <submittedName>
        <fullName evidence="2">Uncharacterized protein</fullName>
    </submittedName>
</protein>
<proteinExistence type="predicted"/>
<feature type="chain" id="PRO_5040429205" evidence="1">
    <location>
        <begin position="19"/>
        <end position="119"/>
    </location>
</feature>
<reference evidence="2" key="1">
    <citation type="journal article" date="2020" name="Stud. Mycol.">
        <title>101 Dothideomycetes genomes: a test case for predicting lifestyles and emergence of pathogens.</title>
        <authorList>
            <person name="Haridas S."/>
            <person name="Albert R."/>
            <person name="Binder M."/>
            <person name="Bloem J."/>
            <person name="Labutti K."/>
            <person name="Salamov A."/>
            <person name="Andreopoulos B."/>
            <person name="Baker S."/>
            <person name="Barry K."/>
            <person name="Bills G."/>
            <person name="Bluhm B."/>
            <person name="Cannon C."/>
            <person name="Castanera R."/>
            <person name="Culley D."/>
            <person name="Daum C."/>
            <person name="Ezra D."/>
            <person name="Gonzalez J."/>
            <person name="Henrissat B."/>
            <person name="Kuo A."/>
            <person name="Liang C."/>
            <person name="Lipzen A."/>
            <person name="Lutzoni F."/>
            <person name="Magnuson J."/>
            <person name="Mondo S."/>
            <person name="Nolan M."/>
            <person name="Ohm R."/>
            <person name="Pangilinan J."/>
            <person name="Park H.-J."/>
            <person name="Ramirez L."/>
            <person name="Alfaro M."/>
            <person name="Sun H."/>
            <person name="Tritt A."/>
            <person name="Yoshinaga Y."/>
            <person name="Zwiers L.-H."/>
            <person name="Turgeon B."/>
            <person name="Goodwin S."/>
            <person name="Spatafora J."/>
            <person name="Crous P."/>
            <person name="Grigoriev I."/>
        </authorList>
    </citation>
    <scope>NUCLEOTIDE SEQUENCE</scope>
    <source>
        <strain evidence="2">CBS 690.94</strain>
    </source>
</reference>
<evidence type="ECO:0000313" key="2">
    <source>
        <dbReference type="EMBL" id="KAF2450201.1"/>
    </source>
</evidence>
<dbReference type="EMBL" id="MU001493">
    <property type="protein sequence ID" value="KAF2450201.1"/>
    <property type="molecule type" value="Genomic_DNA"/>
</dbReference>
<evidence type="ECO:0000313" key="3">
    <source>
        <dbReference type="Proteomes" id="UP000799764"/>
    </source>
</evidence>